<accession>A0AAW2IFC3</accession>
<proteinExistence type="predicted"/>
<feature type="compositionally biased region" description="Basic and acidic residues" evidence="1">
    <location>
        <begin position="750"/>
        <end position="765"/>
    </location>
</feature>
<evidence type="ECO:0000313" key="2">
    <source>
        <dbReference type="EMBL" id="KAL0280914.1"/>
    </source>
</evidence>
<protein>
    <submittedName>
        <fullName evidence="2">Uncharacterized protein</fullName>
    </submittedName>
</protein>
<dbReference type="AlphaFoldDB" id="A0AAW2IFC3"/>
<feature type="compositionally biased region" description="Low complexity" evidence="1">
    <location>
        <begin position="561"/>
        <end position="576"/>
    </location>
</feature>
<reference evidence="2" key="1">
    <citation type="journal article" date="2024" name="Gigascience">
        <title>Chromosome-level genome of the poultry shaft louse Menopon gallinae provides insight into the host-switching and adaptive evolution of parasitic lice.</title>
        <authorList>
            <person name="Xu Y."/>
            <person name="Ma L."/>
            <person name="Liu S."/>
            <person name="Liang Y."/>
            <person name="Liu Q."/>
            <person name="He Z."/>
            <person name="Tian L."/>
            <person name="Duan Y."/>
            <person name="Cai W."/>
            <person name="Li H."/>
            <person name="Song F."/>
        </authorList>
    </citation>
    <scope>NUCLEOTIDE SEQUENCE</scope>
    <source>
        <strain evidence="2">Cailab_2023a</strain>
    </source>
</reference>
<dbReference type="EMBL" id="JARGDH010000001">
    <property type="protein sequence ID" value="KAL0280914.1"/>
    <property type="molecule type" value="Genomic_DNA"/>
</dbReference>
<comment type="caution">
    <text evidence="2">The sequence shown here is derived from an EMBL/GenBank/DDBJ whole genome shotgun (WGS) entry which is preliminary data.</text>
</comment>
<gene>
    <name evidence="2" type="ORF">PYX00_002067</name>
</gene>
<feature type="region of interest" description="Disordered" evidence="1">
    <location>
        <begin position="378"/>
        <end position="399"/>
    </location>
</feature>
<evidence type="ECO:0000256" key="1">
    <source>
        <dbReference type="SAM" id="MobiDB-lite"/>
    </source>
</evidence>
<feature type="compositionally biased region" description="Polar residues" evidence="1">
    <location>
        <begin position="1"/>
        <end position="20"/>
    </location>
</feature>
<feature type="compositionally biased region" description="Acidic residues" evidence="1">
    <location>
        <begin position="766"/>
        <end position="777"/>
    </location>
</feature>
<feature type="region of interest" description="Disordered" evidence="1">
    <location>
        <begin position="422"/>
        <end position="464"/>
    </location>
</feature>
<feature type="region of interest" description="Disordered" evidence="1">
    <location>
        <begin position="533"/>
        <end position="589"/>
    </location>
</feature>
<feature type="region of interest" description="Disordered" evidence="1">
    <location>
        <begin position="192"/>
        <end position="218"/>
    </location>
</feature>
<feature type="compositionally biased region" description="Polar residues" evidence="1">
    <location>
        <begin position="198"/>
        <end position="209"/>
    </location>
</feature>
<feature type="region of interest" description="Disordered" evidence="1">
    <location>
        <begin position="1"/>
        <end position="23"/>
    </location>
</feature>
<sequence>MNRLSQSEKSNTCNVGSLMNTPGDLPHRLEKNLGKYKTGLKSAPEDRAYFRSGNNSNLLINQSFRSLHIFPMDNGIKSVKISSDALFKNQLSGRNRDYLWWQTNMIKSTSVGDMGNTNLMTPVRSIDYPRQTVRSAPAQAVTRETARRTTDRVGREITEIPCTNTTIRFEVPEIPLGSEPIMVSVESANELGGYTEVGNPSHSSGSADSIRTRRTRDPSRISLSEVKTLLDAEESLANQSKNDLELSNAPSSLSISILELGQELTALKPVVVQEITWNFSYLPVPTPVTHVHYRNERNLVFERMETQVLFVAMPTIHPPLSRTGKAPTVRTARTEECEVFENCVATIDPHEANSLEDNFGNSASDEDPNGVKVLKKAESLSARKEDDQWDSFPSGSSSEFCDAEKRRVDIILQRPNRELDRHSENFPWLHQLPDPYESNPPDDDTDNGDGPKKQNDNSQTRHLRYSWGDLSCRNTPKQKVTGFAPHIFRYLSSDASTGSVNDSNTYNSSIHAGNISNSPKGNALATVEKSPEIPQHKIEIPMQDREPKVDSQKYDEDEDSSSTSSFKSSNDYSDMSELQNTNSPRKKSMSRSYLLGKLFHELRHFRKYLLRRKSLKRKPAAPDDRKEFEEALTELPDDGKALVGDQKEKVDEAIAVNTLCVDEVTLGENQAFPRKVFKTSFRGKESVTELMIDLKDVCISEVSDISVEKRKLSTDHTKISIVIKKQNDCNRDGRRTGKPAMVSPKSSYHSLHEVEGLRLRDRGDSGEEESDDEDDDDYKSAGSSVRSNSSENMDRNLDEQFRRMCDNIGEPRKKSSSYNRHRFDYYKRMDNASSVDSLNLNGRGVLVSSKYEKELAPLKKALTDMQLRIRNIQRNSYTTSDEYYERALRMAKMSVGYCQSCKSKAVIPEDPLGIYRKFIPRSWLRSQYGKQREYYFRTTSSTNSSFYSVQSSNSHNKFCRLSSSSSLFANGLRRSGGSSMRDTPTPPVPIFISRNTNF</sequence>
<feature type="region of interest" description="Disordered" evidence="1">
    <location>
        <begin position="728"/>
        <end position="796"/>
    </location>
</feature>
<organism evidence="2">
    <name type="scientific">Menopon gallinae</name>
    <name type="common">poultry shaft louse</name>
    <dbReference type="NCBI Taxonomy" id="328185"/>
    <lineage>
        <taxon>Eukaryota</taxon>
        <taxon>Metazoa</taxon>
        <taxon>Ecdysozoa</taxon>
        <taxon>Arthropoda</taxon>
        <taxon>Hexapoda</taxon>
        <taxon>Insecta</taxon>
        <taxon>Pterygota</taxon>
        <taxon>Neoptera</taxon>
        <taxon>Paraneoptera</taxon>
        <taxon>Psocodea</taxon>
        <taxon>Troctomorpha</taxon>
        <taxon>Phthiraptera</taxon>
        <taxon>Amblycera</taxon>
        <taxon>Menoponidae</taxon>
        <taxon>Menopon</taxon>
    </lineage>
</organism>
<name>A0AAW2IFC3_9NEOP</name>
<feature type="compositionally biased region" description="Basic and acidic residues" evidence="1">
    <location>
        <begin position="533"/>
        <end position="554"/>
    </location>
</feature>
<feature type="compositionally biased region" description="Polar residues" evidence="1">
    <location>
        <begin position="781"/>
        <end position="791"/>
    </location>
</feature>